<dbReference type="AlphaFoldDB" id="A0A498R2D0"/>
<accession>A0A498R2D0</accession>
<proteinExistence type="predicted"/>
<reference evidence="1 2" key="1">
    <citation type="submission" date="2018-09" db="EMBL/GenBank/DDBJ databases">
        <authorList>
            <person name="Tagini F."/>
        </authorList>
    </citation>
    <scope>NUCLEOTIDE SEQUENCE [LARGE SCALE GENOMIC DNA]</scope>
    <source>
        <strain evidence="1 2">MK142</strain>
    </source>
</reference>
<dbReference type="Proteomes" id="UP000268285">
    <property type="component" value="Unassembled WGS sequence"/>
</dbReference>
<gene>
    <name evidence="1" type="ORF">LAUMK142_04534</name>
</gene>
<dbReference type="EMBL" id="UPHU01000001">
    <property type="protein sequence ID" value="VBA54204.1"/>
    <property type="molecule type" value="Genomic_DNA"/>
</dbReference>
<keyword evidence="2" id="KW-1185">Reference proteome</keyword>
<name>A0A498R2D0_9MYCO</name>
<evidence type="ECO:0000313" key="1">
    <source>
        <dbReference type="EMBL" id="VBA54204.1"/>
    </source>
</evidence>
<sequence>MAEATGPVNLSAWPAGTRLVLRNERRQPGAQLRFTDADGRRVAAFITDTHPRWFQGNSPA</sequence>
<organism evidence="1 2">
    <name type="scientific">Mycobacterium pseudokansasii</name>
    <dbReference type="NCBI Taxonomy" id="2341080"/>
    <lineage>
        <taxon>Bacteria</taxon>
        <taxon>Bacillati</taxon>
        <taxon>Actinomycetota</taxon>
        <taxon>Actinomycetes</taxon>
        <taxon>Mycobacteriales</taxon>
        <taxon>Mycobacteriaceae</taxon>
        <taxon>Mycobacterium</taxon>
    </lineage>
</organism>
<protein>
    <submittedName>
        <fullName evidence="1">Uncharacterized protein</fullName>
    </submittedName>
</protein>
<evidence type="ECO:0000313" key="2">
    <source>
        <dbReference type="Proteomes" id="UP000268285"/>
    </source>
</evidence>